<protein>
    <submittedName>
        <fullName evidence="1">Uncharacterized protein</fullName>
    </submittedName>
</protein>
<comment type="caution">
    <text evidence="1">The sequence shown here is derived from an EMBL/GenBank/DDBJ whole genome shotgun (WGS) entry which is preliminary data.</text>
</comment>
<proteinExistence type="predicted"/>
<accession>A0A402BLK3</accession>
<dbReference type="OrthoDB" id="160280at2"/>
<evidence type="ECO:0000313" key="1">
    <source>
        <dbReference type="EMBL" id="GCE32206.1"/>
    </source>
</evidence>
<keyword evidence="2" id="KW-1185">Reference proteome</keyword>
<organism evidence="1 2">
    <name type="scientific">Dictyobacter alpinus</name>
    <dbReference type="NCBI Taxonomy" id="2014873"/>
    <lineage>
        <taxon>Bacteria</taxon>
        <taxon>Bacillati</taxon>
        <taxon>Chloroflexota</taxon>
        <taxon>Ktedonobacteria</taxon>
        <taxon>Ktedonobacterales</taxon>
        <taxon>Dictyobacteraceae</taxon>
        <taxon>Dictyobacter</taxon>
    </lineage>
</organism>
<name>A0A402BLK3_9CHLR</name>
<dbReference type="EMBL" id="BIFT01000004">
    <property type="protein sequence ID" value="GCE32206.1"/>
    <property type="molecule type" value="Genomic_DNA"/>
</dbReference>
<reference evidence="2" key="1">
    <citation type="submission" date="2018-12" db="EMBL/GenBank/DDBJ databases">
        <title>Tengunoibacter tsumagoiensis gen. nov., sp. nov., Dictyobacter kobayashii sp. nov., D. alpinus sp. nov., and D. joshuensis sp. nov. and description of Dictyobacteraceae fam. nov. within the order Ktedonobacterales isolated from Tengu-no-mugimeshi.</title>
        <authorList>
            <person name="Wang C.M."/>
            <person name="Zheng Y."/>
            <person name="Sakai Y."/>
            <person name="Toyoda A."/>
            <person name="Minakuchi Y."/>
            <person name="Abe K."/>
            <person name="Yokota A."/>
            <person name="Yabe S."/>
        </authorList>
    </citation>
    <scope>NUCLEOTIDE SEQUENCE [LARGE SCALE GENOMIC DNA]</scope>
    <source>
        <strain evidence="2">Uno16</strain>
    </source>
</reference>
<gene>
    <name evidence="1" type="ORF">KDA_76900</name>
</gene>
<sequence length="158" mass="17872">MAGIRKRLQIWLPEDFYDAIIKECGEHQSASVLGEELLRLGFAQRRGETLQTESLPVIREVFQSELKKTVAQIRLEIREDLQSDVVQPIKDQTRRSDDRLAGLIVRTIRSSGIAQRMLYSVAAKLFNSDLALKMYESAREQVGKELAKRSGPGAEEGE</sequence>
<evidence type="ECO:0000313" key="2">
    <source>
        <dbReference type="Proteomes" id="UP000287171"/>
    </source>
</evidence>
<dbReference type="Proteomes" id="UP000287171">
    <property type="component" value="Unassembled WGS sequence"/>
</dbReference>
<dbReference type="AlphaFoldDB" id="A0A402BLK3"/>
<dbReference type="RefSeq" id="WP_126632195.1">
    <property type="nucleotide sequence ID" value="NZ_BIFT01000004.1"/>
</dbReference>